<dbReference type="Gene3D" id="3.10.25.10">
    <property type="entry name" value="Formyl transferase, C-terminal domain"/>
    <property type="match status" value="1"/>
</dbReference>
<dbReference type="SUPFAM" id="SSF53328">
    <property type="entry name" value="Formyltransferase"/>
    <property type="match status" value="1"/>
</dbReference>
<feature type="domain" description="Formyl transferase N-terminal" evidence="9">
    <location>
        <begin position="6"/>
        <end position="185"/>
    </location>
</feature>
<dbReference type="InterPro" id="IPR011034">
    <property type="entry name" value="Formyl_transferase-like_C_sf"/>
</dbReference>
<sequence>MTTPLKIIFAGTPEFAAIHLDNIIKQNKYQLVAVYTQPDRPAGRGKKLMASPVKILAEQHGIAVFQPATLKTIEAQQQLAELQPDLMVVVAYGLILPQAVLDIPKLGCINSHASLLPRWRGAAPIQRAIQAGDKESGVTVMQMEAGLDTGPMLLKATTPITQQDTGGSLHDQLAKLGSSAIIEAIDGLANHTLKGEQQDDTLATYAHKLNKEEAQIDWTKSAVELANTVRAFNPWPICHTLIQGQSVKILEAKVVDLQGTAGKILEISKQGLIVACGLQALCLTKLQLANSKPLPFWDVYNGHKDLFDNTQELGK</sequence>
<dbReference type="SUPFAM" id="SSF50486">
    <property type="entry name" value="FMT C-terminal domain-like"/>
    <property type="match status" value="1"/>
</dbReference>
<dbReference type="AlphaFoldDB" id="A0A974NGY0"/>
<dbReference type="InterPro" id="IPR002376">
    <property type="entry name" value="Formyl_transf_N"/>
</dbReference>
<evidence type="ECO:0000256" key="4">
    <source>
        <dbReference type="ARBA" id="ARBA00016014"/>
    </source>
</evidence>
<organism evidence="11 12">
    <name type="scientific">Entomomonas asaccharolytica</name>
    <dbReference type="NCBI Taxonomy" id="2785331"/>
    <lineage>
        <taxon>Bacteria</taxon>
        <taxon>Pseudomonadati</taxon>
        <taxon>Pseudomonadota</taxon>
        <taxon>Gammaproteobacteria</taxon>
        <taxon>Pseudomonadales</taxon>
        <taxon>Pseudomonadaceae</taxon>
        <taxon>Entomomonas</taxon>
    </lineage>
</organism>
<comment type="similarity">
    <text evidence="2 8">Belongs to the Fmt family.</text>
</comment>
<evidence type="ECO:0000256" key="3">
    <source>
        <dbReference type="ARBA" id="ARBA00012261"/>
    </source>
</evidence>
<dbReference type="HAMAP" id="MF_00182">
    <property type="entry name" value="Formyl_trans"/>
    <property type="match status" value="1"/>
</dbReference>
<comment type="catalytic activity">
    <reaction evidence="7 8">
        <text>L-methionyl-tRNA(fMet) + (6R)-10-formyltetrahydrofolate = N-formyl-L-methionyl-tRNA(fMet) + (6S)-5,6,7,8-tetrahydrofolate + H(+)</text>
        <dbReference type="Rhea" id="RHEA:24380"/>
        <dbReference type="Rhea" id="RHEA-COMP:9952"/>
        <dbReference type="Rhea" id="RHEA-COMP:9953"/>
        <dbReference type="ChEBI" id="CHEBI:15378"/>
        <dbReference type="ChEBI" id="CHEBI:57453"/>
        <dbReference type="ChEBI" id="CHEBI:78530"/>
        <dbReference type="ChEBI" id="CHEBI:78844"/>
        <dbReference type="ChEBI" id="CHEBI:195366"/>
        <dbReference type="EC" id="2.1.2.9"/>
    </reaction>
</comment>
<dbReference type="InterPro" id="IPR037022">
    <property type="entry name" value="Formyl_trans_C_sf"/>
</dbReference>
<dbReference type="InterPro" id="IPR005794">
    <property type="entry name" value="Fmt"/>
</dbReference>
<comment type="function">
    <text evidence="1 8">Attaches a formyl group to the free amino group of methionyl-tRNA(fMet). The formyl group appears to play a dual role in the initiator identity of N-formylmethionyl-tRNA by promoting its recognition by IF2 and preventing the misappropriation of this tRNA by the elongation apparatus.</text>
</comment>
<keyword evidence="6 8" id="KW-0648">Protein biosynthesis</keyword>
<name>A0A974NGY0_9GAMM</name>
<dbReference type="CDD" id="cd08646">
    <property type="entry name" value="FMT_core_Met-tRNA-FMT_N"/>
    <property type="match status" value="1"/>
</dbReference>
<evidence type="ECO:0000256" key="7">
    <source>
        <dbReference type="ARBA" id="ARBA00048558"/>
    </source>
</evidence>
<dbReference type="PROSITE" id="PS00373">
    <property type="entry name" value="GART"/>
    <property type="match status" value="1"/>
</dbReference>
<evidence type="ECO:0000256" key="6">
    <source>
        <dbReference type="ARBA" id="ARBA00022917"/>
    </source>
</evidence>
<reference evidence="11 12" key="1">
    <citation type="submission" date="2021-01" db="EMBL/GenBank/DDBJ databases">
        <title>Entomomonas sp. F2A isolated from a house cricket (Acheta domesticus).</title>
        <authorList>
            <person name="Spergser J."/>
            <person name="Busse H.-J."/>
        </authorList>
    </citation>
    <scope>NUCLEOTIDE SEQUENCE [LARGE SCALE GENOMIC DNA]</scope>
    <source>
        <strain evidence="11 12">F2A</strain>
    </source>
</reference>
<dbReference type="InterPro" id="IPR044135">
    <property type="entry name" value="Met-tRNA-FMT_C"/>
</dbReference>
<dbReference type="FunFam" id="3.40.50.170:FF:000003">
    <property type="entry name" value="Methionyl-tRNA formyltransferase"/>
    <property type="match status" value="1"/>
</dbReference>
<accession>A0A974NGY0</accession>
<evidence type="ECO:0000256" key="1">
    <source>
        <dbReference type="ARBA" id="ARBA00002606"/>
    </source>
</evidence>
<dbReference type="EC" id="2.1.2.9" evidence="3 8"/>
<keyword evidence="12" id="KW-1185">Reference proteome</keyword>
<dbReference type="Proteomes" id="UP000595278">
    <property type="component" value="Chromosome"/>
</dbReference>
<dbReference type="InterPro" id="IPR001555">
    <property type="entry name" value="GART_AS"/>
</dbReference>
<dbReference type="NCBIfam" id="TIGR00460">
    <property type="entry name" value="fmt"/>
    <property type="match status" value="1"/>
</dbReference>
<dbReference type="CDD" id="cd08704">
    <property type="entry name" value="Met_tRNA_FMT_C"/>
    <property type="match status" value="1"/>
</dbReference>
<dbReference type="InterPro" id="IPR041711">
    <property type="entry name" value="Met-tRNA-FMT_N"/>
</dbReference>
<dbReference type="GO" id="GO:0004479">
    <property type="term" value="F:methionyl-tRNA formyltransferase activity"/>
    <property type="evidence" value="ECO:0007669"/>
    <property type="project" value="UniProtKB-UniRule"/>
</dbReference>
<dbReference type="InterPro" id="IPR036477">
    <property type="entry name" value="Formyl_transf_N_sf"/>
</dbReference>
<evidence type="ECO:0000313" key="12">
    <source>
        <dbReference type="Proteomes" id="UP000595278"/>
    </source>
</evidence>
<dbReference type="PANTHER" id="PTHR11138:SF5">
    <property type="entry name" value="METHIONYL-TRNA FORMYLTRANSFERASE, MITOCHONDRIAL"/>
    <property type="match status" value="1"/>
</dbReference>
<dbReference type="KEGG" id="eaz:JHT90_03730"/>
<keyword evidence="5 8" id="KW-0808">Transferase</keyword>
<evidence type="ECO:0000256" key="8">
    <source>
        <dbReference type="HAMAP-Rule" id="MF_00182"/>
    </source>
</evidence>
<dbReference type="Pfam" id="PF00551">
    <property type="entry name" value="Formyl_trans_N"/>
    <property type="match status" value="1"/>
</dbReference>
<evidence type="ECO:0000256" key="2">
    <source>
        <dbReference type="ARBA" id="ARBA00010699"/>
    </source>
</evidence>
<proteinExistence type="inferred from homology"/>
<dbReference type="PANTHER" id="PTHR11138">
    <property type="entry name" value="METHIONYL-TRNA FORMYLTRANSFERASE"/>
    <property type="match status" value="1"/>
</dbReference>
<gene>
    <name evidence="8 11" type="primary">fmt</name>
    <name evidence="11" type="ORF">JHT90_03730</name>
</gene>
<evidence type="ECO:0000256" key="5">
    <source>
        <dbReference type="ARBA" id="ARBA00022679"/>
    </source>
</evidence>
<feature type="binding site" evidence="8">
    <location>
        <begin position="114"/>
        <end position="117"/>
    </location>
    <ligand>
        <name>(6S)-5,6,7,8-tetrahydrofolate</name>
        <dbReference type="ChEBI" id="CHEBI:57453"/>
    </ligand>
</feature>
<dbReference type="Pfam" id="PF02911">
    <property type="entry name" value="Formyl_trans_C"/>
    <property type="match status" value="1"/>
</dbReference>
<dbReference type="Gene3D" id="3.40.50.170">
    <property type="entry name" value="Formyl transferase, N-terminal domain"/>
    <property type="match status" value="1"/>
</dbReference>
<protein>
    <recommendedName>
        <fullName evidence="4 8">Methionyl-tRNA formyltransferase</fullName>
        <ecNumber evidence="3 8">2.1.2.9</ecNumber>
    </recommendedName>
</protein>
<dbReference type="GO" id="GO:0005829">
    <property type="term" value="C:cytosol"/>
    <property type="evidence" value="ECO:0007669"/>
    <property type="project" value="TreeGrafter"/>
</dbReference>
<feature type="domain" description="Formyl transferase C-terminal" evidence="10">
    <location>
        <begin position="208"/>
        <end position="303"/>
    </location>
</feature>
<evidence type="ECO:0000313" key="11">
    <source>
        <dbReference type="EMBL" id="QQP86363.1"/>
    </source>
</evidence>
<dbReference type="RefSeq" id="WP_201094288.1">
    <property type="nucleotide sequence ID" value="NZ_CP067393.1"/>
</dbReference>
<evidence type="ECO:0000259" key="9">
    <source>
        <dbReference type="Pfam" id="PF00551"/>
    </source>
</evidence>
<dbReference type="EMBL" id="CP067393">
    <property type="protein sequence ID" value="QQP86363.1"/>
    <property type="molecule type" value="Genomic_DNA"/>
</dbReference>
<evidence type="ECO:0000259" key="10">
    <source>
        <dbReference type="Pfam" id="PF02911"/>
    </source>
</evidence>
<dbReference type="InterPro" id="IPR005793">
    <property type="entry name" value="Formyl_trans_C"/>
</dbReference>